<feature type="site" description="Lowers pKa of active site Tyr" evidence="4">
    <location>
        <position position="79"/>
    </location>
</feature>
<dbReference type="InterPro" id="IPR023210">
    <property type="entry name" value="NADP_OxRdtase_dom"/>
</dbReference>
<dbReference type="STRING" id="2656787.A0A370TVN6"/>
<name>A0A370TVN6_9HELO</name>
<organism evidence="6 7">
    <name type="scientific">Venustampulla echinocandica</name>
    <dbReference type="NCBI Taxonomy" id="2656787"/>
    <lineage>
        <taxon>Eukaryota</taxon>
        <taxon>Fungi</taxon>
        <taxon>Dikarya</taxon>
        <taxon>Ascomycota</taxon>
        <taxon>Pezizomycotina</taxon>
        <taxon>Leotiomycetes</taxon>
        <taxon>Helotiales</taxon>
        <taxon>Pleuroascaceae</taxon>
        <taxon>Venustampulla</taxon>
    </lineage>
</organism>
<dbReference type="AlphaFoldDB" id="A0A370TVN6"/>
<dbReference type="Gene3D" id="3.20.20.100">
    <property type="entry name" value="NADP-dependent oxidoreductase domain"/>
    <property type="match status" value="1"/>
</dbReference>
<evidence type="ECO:0000256" key="2">
    <source>
        <dbReference type="PIRSR" id="PIRSR000097-1"/>
    </source>
</evidence>
<feature type="domain" description="NADP-dependent oxidoreductase" evidence="5">
    <location>
        <begin position="48"/>
        <end position="293"/>
    </location>
</feature>
<dbReference type="SUPFAM" id="SSF51430">
    <property type="entry name" value="NAD(P)-linked oxidoreductase"/>
    <property type="match status" value="1"/>
</dbReference>
<proteinExistence type="predicted"/>
<sequence>MGKDIPMLKLHNGVQMPALGFGTFSSENVPGQMRAAVLAALETGRESSYKNEDEVGSALQQWLSQNPKVKREDIFITTKVWPHLMEPDDVEWSLNSSLERLGTDYVDAYLLHWPFSVEKTEDHQVKLGDDQKYILKPSLTSDLRPTWRAMEKLYRLGKARSIGVSNWTIPLLEKLLTYAEIPPAINQVEIHPYFPNTRLVNFCFGHGILPVAYSPLGSQGQVKENKRERVSDDPKLKAIAEQKGSTVAQVLIAWGVKRGYAVVPKSANEERIRSNFGLLDLSDEEFQAVNSVVEGRGVTRFVNPRDMFGYDVWAGEDC</sequence>
<dbReference type="PROSITE" id="PS00063">
    <property type="entry name" value="ALDOKETO_REDUCTASE_3"/>
    <property type="match status" value="1"/>
</dbReference>
<dbReference type="OrthoDB" id="416253at2759"/>
<evidence type="ECO:0000313" key="6">
    <source>
        <dbReference type="EMBL" id="RDL39569.1"/>
    </source>
</evidence>
<gene>
    <name evidence="6" type="ORF">BP5553_03909</name>
</gene>
<evidence type="ECO:0000256" key="3">
    <source>
        <dbReference type="PIRSR" id="PIRSR000097-2"/>
    </source>
</evidence>
<dbReference type="Pfam" id="PF00248">
    <property type="entry name" value="Aldo_ket_red"/>
    <property type="match status" value="1"/>
</dbReference>
<comment type="caution">
    <text evidence="6">The sequence shown here is derived from an EMBL/GenBank/DDBJ whole genome shotgun (WGS) entry which is preliminary data.</text>
</comment>
<feature type="active site" description="Proton donor" evidence="2">
    <location>
        <position position="49"/>
    </location>
</feature>
<dbReference type="EMBL" id="NPIC01000002">
    <property type="protein sequence ID" value="RDL39569.1"/>
    <property type="molecule type" value="Genomic_DNA"/>
</dbReference>
<evidence type="ECO:0000313" key="7">
    <source>
        <dbReference type="Proteomes" id="UP000254866"/>
    </source>
</evidence>
<evidence type="ECO:0000256" key="1">
    <source>
        <dbReference type="ARBA" id="ARBA00023002"/>
    </source>
</evidence>
<reference evidence="6 7" key="1">
    <citation type="journal article" date="2018" name="IMA Fungus">
        <title>IMA Genome-F 9: Draft genome sequence of Annulohypoxylon stygium, Aspergillus mulundensis, Berkeleyomyces basicola (syn. Thielaviopsis basicola), Ceratocystis smalleyi, two Cercospora beticola strains, Coleophoma cylindrospora, Fusarium fracticaudum, Phialophora cf. hyalina, and Morchella septimelata.</title>
        <authorList>
            <person name="Wingfield B.D."/>
            <person name="Bills G.F."/>
            <person name="Dong Y."/>
            <person name="Huang W."/>
            <person name="Nel W.J."/>
            <person name="Swalarsk-Parry B.S."/>
            <person name="Vaghefi N."/>
            <person name="Wilken P.M."/>
            <person name="An Z."/>
            <person name="de Beer Z.W."/>
            <person name="De Vos L."/>
            <person name="Chen L."/>
            <person name="Duong T.A."/>
            <person name="Gao Y."/>
            <person name="Hammerbacher A."/>
            <person name="Kikkert J.R."/>
            <person name="Li Y."/>
            <person name="Li H."/>
            <person name="Li K."/>
            <person name="Li Q."/>
            <person name="Liu X."/>
            <person name="Ma X."/>
            <person name="Naidoo K."/>
            <person name="Pethybridge S.J."/>
            <person name="Sun J."/>
            <person name="Steenkamp E.T."/>
            <person name="van der Nest M.A."/>
            <person name="van Wyk S."/>
            <person name="Wingfield M.J."/>
            <person name="Xiong C."/>
            <person name="Yue Q."/>
            <person name="Zhang X."/>
        </authorList>
    </citation>
    <scope>NUCLEOTIDE SEQUENCE [LARGE SCALE GENOMIC DNA]</scope>
    <source>
        <strain evidence="6 7">BP 5553</strain>
    </source>
</reference>
<dbReference type="Proteomes" id="UP000254866">
    <property type="component" value="Unassembled WGS sequence"/>
</dbReference>
<evidence type="ECO:0000256" key="4">
    <source>
        <dbReference type="PIRSR" id="PIRSR000097-3"/>
    </source>
</evidence>
<accession>A0A370TVN6</accession>
<dbReference type="PANTHER" id="PTHR11732">
    <property type="entry name" value="ALDO/KETO REDUCTASE"/>
    <property type="match status" value="1"/>
</dbReference>
<dbReference type="PRINTS" id="PR00069">
    <property type="entry name" value="ALDKETRDTASE"/>
</dbReference>
<evidence type="ECO:0000259" key="5">
    <source>
        <dbReference type="Pfam" id="PF00248"/>
    </source>
</evidence>
<keyword evidence="7" id="KW-1185">Reference proteome</keyword>
<keyword evidence="1" id="KW-0560">Oxidoreductase</keyword>
<dbReference type="InterPro" id="IPR036812">
    <property type="entry name" value="NAD(P)_OxRdtase_dom_sf"/>
</dbReference>
<dbReference type="InterPro" id="IPR020471">
    <property type="entry name" value="AKR"/>
</dbReference>
<dbReference type="RefSeq" id="XP_031872225.1">
    <property type="nucleotide sequence ID" value="XM_032012532.1"/>
</dbReference>
<dbReference type="InterPro" id="IPR018170">
    <property type="entry name" value="Aldo/ket_reductase_CS"/>
</dbReference>
<dbReference type="PIRSF" id="PIRSF000097">
    <property type="entry name" value="AKR"/>
    <property type="match status" value="1"/>
</dbReference>
<feature type="binding site" evidence="3">
    <location>
        <position position="112"/>
    </location>
    <ligand>
        <name>substrate</name>
    </ligand>
</feature>
<dbReference type="GeneID" id="43596758"/>
<dbReference type="GO" id="GO:0016491">
    <property type="term" value="F:oxidoreductase activity"/>
    <property type="evidence" value="ECO:0007669"/>
    <property type="project" value="UniProtKB-KW"/>
</dbReference>
<protein>
    <submittedName>
        <fullName evidence="6">Aldo reductase</fullName>
    </submittedName>
</protein>